<evidence type="ECO:0000256" key="3">
    <source>
        <dbReference type="ARBA" id="ARBA00022946"/>
    </source>
</evidence>
<evidence type="ECO:0000313" key="9">
    <source>
        <dbReference type="Proteomes" id="UP000694888"/>
    </source>
</evidence>
<dbReference type="RefSeq" id="XP_005091306.1">
    <property type="nucleotide sequence ID" value="XM_005091249.3"/>
</dbReference>
<dbReference type="Pfam" id="PF18699">
    <property type="entry name" value="MRPL52"/>
    <property type="match status" value="1"/>
</dbReference>
<evidence type="ECO:0000256" key="7">
    <source>
        <dbReference type="ARBA" id="ARBA00035181"/>
    </source>
</evidence>
<comment type="subcellular location">
    <subcellularLocation>
        <location evidence="1">Mitochondrion</location>
    </subcellularLocation>
</comment>
<evidence type="ECO:0000256" key="6">
    <source>
        <dbReference type="ARBA" id="ARBA00023274"/>
    </source>
</evidence>
<keyword evidence="4" id="KW-0689">Ribosomal protein</keyword>
<comment type="similarity">
    <text evidence="2">Belongs to the mitochondrion-specific ribosomal protein mL52 family.</text>
</comment>
<reference evidence="10" key="1">
    <citation type="submission" date="2025-08" db="UniProtKB">
        <authorList>
            <consortium name="RefSeq"/>
        </authorList>
    </citation>
    <scope>IDENTIFICATION</scope>
</reference>
<dbReference type="InterPro" id="IPR034596">
    <property type="entry name" value="Ribosomal_mL52"/>
</dbReference>
<name>A0ABM0JDQ1_APLCA</name>
<accession>A0ABM0JDQ1</accession>
<evidence type="ECO:0000313" key="10">
    <source>
        <dbReference type="RefSeq" id="XP_005091306.1"/>
    </source>
</evidence>
<keyword evidence="6" id="KW-0687">Ribonucleoprotein</keyword>
<gene>
    <name evidence="10" type="primary">LOC101856155</name>
</gene>
<dbReference type="PANTHER" id="PTHR34090">
    <property type="entry name" value="39S RIBOSOMAL PROTEIN L52, MITOCHONDRIAL"/>
    <property type="match status" value="1"/>
</dbReference>
<keyword evidence="9" id="KW-1185">Reference proteome</keyword>
<dbReference type="Proteomes" id="UP000694888">
    <property type="component" value="Unplaced"/>
</dbReference>
<keyword evidence="3" id="KW-0809">Transit peptide</keyword>
<sequence length="144" mass="16894">MAASLGQGVLYRPGICQLISSSSLKWLSAADCRLHTSSHLKVDRRKDRDIMQHLHYRDHEKTLKHRNTQLVELPDYSYIDGRATELMLGQQSRQQRNYSMAKKVVQLVEEMKFAQTHYMDVKTSKKQKIQERFDSRLKSKTLDE</sequence>
<keyword evidence="5" id="KW-0496">Mitochondrion</keyword>
<evidence type="ECO:0000256" key="2">
    <source>
        <dbReference type="ARBA" id="ARBA00007232"/>
    </source>
</evidence>
<dbReference type="PANTHER" id="PTHR34090:SF1">
    <property type="entry name" value="LARGE RIBOSOMAL SUBUNIT PROTEIN ML52"/>
    <property type="match status" value="1"/>
</dbReference>
<evidence type="ECO:0000256" key="8">
    <source>
        <dbReference type="ARBA" id="ARBA00035425"/>
    </source>
</evidence>
<evidence type="ECO:0000256" key="1">
    <source>
        <dbReference type="ARBA" id="ARBA00004173"/>
    </source>
</evidence>
<dbReference type="GeneID" id="101856155"/>
<organism evidence="9 10">
    <name type="scientific">Aplysia californica</name>
    <name type="common">California sea hare</name>
    <dbReference type="NCBI Taxonomy" id="6500"/>
    <lineage>
        <taxon>Eukaryota</taxon>
        <taxon>Metazoa</taxon>
        <taxon>Spiralia</taxon>
        <taxon>Lophotrochozoa</taxon>
        <taxon>Mollusca</taxon>
        <taxon>Gastropoda</taxon>
        <taxon>Heterobranchia</taxon>
        <taxon>Euthyneura</taxon>
        <taxon>Tectipleura</taxon>
        <taxon>Aplysiida</taxon>
        <taxon>Aplysioidea</taxon>
        <taxon>Aplysiidae</taxon>
        <taxon>Aplysia</taxon>
    </lineage>
</organism>
<evidence type="ECO:0000256" key="4">
    <source>
        <dbReference type="ARBA" id="ARBA00022980"/>
    </source>
</evidence>
<proteinExistence type="inferred from homology"/>
<evidence type="ECO:0000256" key="5">
    <source>
        <dbReference type="ARBA" id="ARBA00023128"/>
    </source>
</evidence>
<protein>
    <recommendedName>
        <fullName evidence="7">Large ribosomal subunit protein mL52</fullName>
    </recommendedName>
    <alternativeName>
        <fullName evidence="8">39S ribosomal protein L52, mitochondrial</fullName>
    </alternativeName>
</protein>